<evidence type="ECO:0000256" key="5">
    <source>
        <dbReference type="ARBA" id="ARBA00022989"/>
    </source>
</evidence>
<proteinExistence type="inferred from homology"/>
<keyword evidence="6 7" id="KW-0472">Membrane</keyword>
<dbReference type="Pfam" id="PF09815">
    <property type="entry name" value="XK-related"/>
    <property type="match status" value="1"/>
</dbReference>
<dbReference type="EMBL" id="OV696691">
    <property type="protein sequence ID" value="CAH1267070.1"/>
    <property type="molecule type" value="Genomic_DNA"/>
</dbReference>
<evidence type="ECO:0000256" key="1">
    <source>
        <dbReference type="ARBA" id="ARBA00004651"/>
    </source>
</evidence>
<dbReference type="InterPro" id="IPR050895">
    <property type="entry name" value="XK-related_scramblase"/>
</dbReference>
<keyword evidence="5 7" id="KW-1133">Transmembrane helix</keyword>
<evidence type="ECO:0000256" key="3">
    <source>
        <dbReference type="ARBA" id="ARBA00022475"/>
    </source>
</evidence>
<evidence type="ECO:0000256" key="4">
    <source>
        <dbReference type="ARBA" id="ARBA00022692"/>
    </source>
</evidence>
<evidence type="ECO:0000256" key="7">
    <source>
        <dbReference type="RuleBase" id="RU910716"/>
    </source>
</evidence>
<accession>A0A8K0A0U7</accession>
<dbReference type="PANTHER" id="PTHR16024:SF28">
    <property type="entry name" value="XK-RELATED PROTEIN"/>
    <property type="match status" value="1"/>
</dbReference>
<dbReference type="Proteomes" id="UP000838412">
    <property type="component" value="Chromosome 6"/>
</dbReference>
<feature type="transmembrane region" description="Helical" evidence="7">
    <location>
        <begin position="63"/>
        <end position="90"/>
    </location>
</feature>
<evidence type="ECO:0000313" key="9">
    <source>
        <dbReference type="Proteomes" id="UP000838412"/>
    </source>
</evidence>
<comment type="similarity">
    <text evidence="2 7">Belongs to the XK family.</text>
</comment>
<organism evidence="8 9">
    <name type="scientific">Branchiostoma lanceolatum</name>
    <name type="common">Common lancelet</name>
    <name type="synonym">Amphioxus lanceolatum</name>
    <dbReference type="NCBI Taxonomy" id="7740"/>
    <lineage>
        <taxon>Eukaryota</taxon>
        <taxon>Metazoa</taxon>
        <taxon>Chordata</taxon>
        <taxon>Cephalochordata</taxon>
        <taxon>Leptocardii</taxon>
        <taxon>Amphioxiformes</taxon>
        <taxon>Branchiostomatidae</taxon>
        <taxon>Branchiostoma</taxon>
    </lineage>
</organism>
<evidence type="ECO:0000313" key="8">
    <source>
        <dbReference type="EMBL" id="CAH1267070.1"/>
    </source>
</evidence>
<evidence type="ECO:0000256" key="2">
    <source>
        <dbReference type="ARBA" id="ARBA00008789"/>
    </source>
</evidence>
<sequence>MCYNVKCEKCQKTTWKGCGRHAEAVMKDVPPEQRCECPREDGPPAQKLYSQKKMTMCNSVKSCWLVFRTLLGFALYIADFVTDVILAVEYAIYDHYYWFGLTLGFALVPQIIVNMILWKKDGCKWYYVLGLGVPAKYIQVLYAFFCRKENISEARETEDREEHKSVTRAVNDLLPLARLVGTLLESLPEICLQIYVLLRTGELSSLEIQTVKAFTMAVSFLASLYSIIEWETGFPND</sequence>
<gene>
    <name evidence="8" type="primary">Hypp3673</name>
    <name evidence="8" type="ORF">BLAG_LOCUS20545</name>
</gene>
<keyword evidence="9" id="KW-1185">Reference proteome</keyword>
<dbReference type="AlphaFoldDB" id="A0A8K0A0U7"/>
<keyword evidence="4 7" id="KW-0812">Transmembrane</keyword>
<keyword evidence="3" id="KW-1003">Cell membrane</keyword>
<dbReference type="InterPro" id="IPR018629">
    <property type="entry name" value="XK-rel"/>
</dbReference>
<dbReference type="PANTHER" id="PTHR16024">
    <property type="entry name" value="XK-RELATED PROTEIN"/>
    <property type="match status" value="1"/>
</dbReference>
<reference evidence="8" key="1">
    <citation type="submission" date="2022-01" db="EMBL/GenBank/DDBJ databases">
        <authorList>
            <person name="Braso-Vives M."/>
        </authorList>
    </citation>
    <scope>NUCLEOTIDE SEQUENCE</scope>
</reference>
<feature type="transmembrane region" description="Helical" evidence="7">
    <location>
        <begin position="96"/>
        <end position="118"/>
    </location>
</feature>
<evidence type="ECO:0000256" key="6">
    <source>
        <dbReference type="ARBA" id="ARBA00023136"/>
    </source>
</evidence>
<protein>
    <recommendedName>
        <fullName evidence="7">XK-related protein</fullName>
    </recommendedName>
</protein>
<comment type="subcellular location">
    <subcellularLocation>
        <location evidence="1">Cell membrane</location>
        <topology evidence="1">Multi-pass membrane protein</topology>
    </subcellularLocation>
    <subcellularLocation>
        <location evidence="7">Membrane</location>
        <topology evidence="7">Multi-pass membrane protein</topology>
    </subcellularLocation>
</comment>
<feature type="transmembrane region" description="Helical" evidence="7">
    <location>
        <begin position="125"/>
        <end position="145"/>
    </location>
</feature>
<dbReference type="OrthoDB" id="88410at2759"/>
<name>A0A8K0A0U7_BRALA</name>
<dbReference type="GO" id="GO:0005886">
    <property type="term" value="C:plasma membrane"/>
    <property type="evidence" value="ECO:0007669"/>
    <property type="project" value="UniProtKB-SubCell"/>
</dbReference>